<evidence type="ECO:0000256" key="1">
    <source>
        <dbReference type="SAM" id="MobiDB-lite"/>
    </source>
</evidence>
<protein>
    <submittedName>
        <fullName evidence="2">Uncharacterized protein</fullName>
    </submittedName>
</protein>
<dbReference type="InParanoid" id="A0A1X2HFY7"/>
<dbReference type="OrthoDB" id="2288255at2759"/>
<dbReference type="EMBL" id="MCGN01000004">
    <property type="protein sequence ID" value="ORY97873.1"/>
    <property type="molecule type" value="Genomic_DNA"/>
</dbReference>
<keyword evidence="3" id="KW-1185">Reference proteome</keyword>
<dbReference type="Proteomes" id="UP000242180">
    <property type="component" value="Unassembled WGS sequence"/>
</dbReference>
<dbReference type="AlphaFoldDB" id="A0A1X2HFY7"/>
<feature type="region of interest" description="Disordered" evidence="1">
    <location>
        <begin position="57"/>
        <end position="80"/>
    </location>
</feature>
<sequence length="80" mass="8993">MILGCPEGYVTRLTKLPTYEFPVCEQLFVKQIARLVTMVWQTKAILKDSLKCIQLDEGDEGTPCSLPGSLPSPKPKKRKK</sequence>
<proteinExistence type="predicted"/>
<accession>A0A1X2HFY7</accession>
<gene>
    <name evidence="2" type="ORF">BCR43DRAFT_254781</name>
</gene>
<evidence type="ECO:0000313" key="2">
    <source>
        <dbReference type="EMBL" id="ORY97873.1"/>
    </source>
</evidence>
<name>A0A1X2HFY7_SYNRA</name>
<comment type="caution">
    <text evidence="2">The sequence shown here is derived from an EMBL/GenBank/DDBJ whole genome shotgun (WGS) entry which is preliminary data.</text>
</comment>
<evidence type="ECO:0000313" key="3">
    <source>
        <dbReference type="Proteomes" id="UP000242180"/>
    </source>
</evidence>
<reference evidence="2 3" key="1">
    <citation type="submission" date="2016-07" db="EMBL/GenBank/DDBJ databases">
        <title>Pervasive Adenine N6-methylation of Active Genes in Fungi.</title>
        <authorList>
            <consortium name="DOE Joint Genome Institute"/>
            <person name="Mondo S.J."/>
            <person name="Dannebaum R.O."/>
            <person name="Kuo R.C."/>
            <person name="Labutti K."/>
            <person name="Haridas S."/>
            <person name="Kuo A."/>
            <person name="Salamov A."/>
            <person name="Ahrendt S.R."/>
            <person name="Lipzen A."/>
            <person name="Sullivan W."/>
            <person name="Andreopoulos W.B."/>
            <person name="Clum A."/>
            <person name="Lindquist E."/>
            <person name="Daum C."/>
            <person name="Ramamoorthy G.K."/>
            <person name="Gryganskyi A."/>
            <person name="Culley D."/>
            <person name="Magnuson J.K."/>
            <person name="James T.Y."/>
            <person name="O'Malley M.A."/>
            <person name="Stajich J.E."/>
            <person name="Spatafora J.W."/>
            <person name="Visel A."/>
            <person name="Grigoriev I.V."/>
        </authorList>
    </citation>
    <scope>NUCLEOTIDE SEQUENCE [LARGE SCALE GENOMIC DNA]</scope>
    <source>
        <strain evidence="2 3">NRRL 2496</strain>
    </source>
</reference>
<organism evidence="2 3">
    <name type="scientific">Syncephalastrum racemosum</name>
    <name type="common">Filamentous fungus</name>
    <dbReference type="NCBI Taxonomy" id="13706"/>
    <lineage>
        <taxon>Eukaryota</taxon>
        <taxon>Fungi</taxon>
        <taxon>Fungi incertae sedis</taxon>
        <taxon>Mucoromycota</taxon>
        <taxon>Mucoromycotina</taxon>
        <taxon>Mucoromycetes</taxon>
        <taxon>Mucorales</taxon>
        <taxon>Syncephalastraceae</taxon>
        <taxon>Syncephalastrum</taxon>
    </lineage>
</organism>